<evidence type="ECO:0000313" key="3">
    <source>
        <dbReference type="Proteomes" id="UP001056436"/>
    </source>
</evidence>
<evidence type="ECO:0000256" key="1">
    <source>
        <dbReference type="SAM" id="MobiDB-lite"/>
    </source>
</evidence>
<organism evidence="2 3">
    <name type="scientific">Colletotrichum abscissum</name>
    <dbReference type="NCBI Taxonomy" id="1671311"/>
    <lineage>
        <taxon>Eukaryota</taxon>
        <taxon>Fungi</taxon>
        <taxon>Dikarya</taxon>
        <taxon>Ascomycota</taxon>
        <taxon>Pezizomycotina</taxon>
        <taxon>Sordariomycetes</taxon>
        <taxon>Hypocreomycetidae</taxon>
        <taxon>Glomerellales</taxon>
        <taxon>Glomerellaceae</taxon>
        <taxon>Colletotrichum</taxon>
        <taxon>Colletotrichum acutatum species complex</taxon>
    </lineage>
</organism>
<dbReference type="InterPro" id="IPR021842">
    <property type="entry name" value="DUF3435"/>
</dbReference>
<dbReference type="PANTHER" id="PTHR37535">
    <property type="entry name" value="FLUG DOMAIN PROTEIN"/>
    <property type="match status" value="1"/>
</dbReference>
<keyword evidence="3" id="KW-1185">Reference proteome</keyword>
<proteinExistence type="predicted"/>
<dbReference type="Pfam" id="PF11917">
    <property type="entry name" value="DUF3435"/>
    <property type="match status" value="1"/>
</dbReference>
<reference evidence="2" key="1">
    <citation type="submission" date="2019-01" db="EMBL/GenBank/DDBJ databases">
        <title>Colletotrichum abscissum LGMF1257.</title>
        <authorList>
            <person name="Baroncelli R."/>
        </authorList>
    </citation>
    <scope>NUCLEOTIDE SEQUENCE</scope>
    <source>
        <strain evidence="2">Ca142</strain>
    </source>
</reference>
<dbReference type="OrthoDB" id="4485682at2759"/>
<name>A0A9Q0B829_9PEZI</name>
<dbReference type="EMBL" id="SDAQ01000002">
    <property type="protein sequence ID" value="KAI3558860.1"/>
    <property type="molecule type" value="Genomic_DNA"/>
</dbReference>
<evidence type="ECO:0000313" key="2">
    <source>
        <dbReference type="EMBL" id="KAI3558860.1"/>
    </source>
</evidence>
<gene>
    <name evidence="2" type="ORF">CABS02_00900</name>
</gene>
<comment type="caution">
    <text evidence="2">The sequence shown here is derived from an EMBL/GenBank/DDBJ whole genome shotgun (WGS) entry which is preliminary data.</text>
</comment>
<accession>A0A9Q0B829</accession>
<feature type="compositionally biased region" description="Basic residues" evidence="1">
    <location>
        <begin position="640"/>
        <end position="649"/>
    </location>
</feature>
<dbReference type="AlphaFoldDB" id="A0A9Q0B829"/>
<protein>
    <submittedName>
        <fullName evidence="2">FluG domain-containing protein</fullName>
    </submittedName>
</protein>
<dbReference type="PANTHER" id="PTHR37535:SF3">
    <property type="entry name" value="FLUG DOMAIN-CONTAINING PROTEIN"/>
    <property type="match status" value="1"/>
</dbReference>
<dbReference type="Proteomes" id="UP001056436">
    <property type="component" value="Unassembled WGS sequence"/>
</dbReference>
<sequence>MMSFFLRISESSIGRIKFWGTTQVYIRQFQRLYTTVAGRYMDRNDAKELYKFHDTILIPRFGYRAPNINGKPVLGADNLLAILTLNIAYDTGIFPSERQRLQLAGCYQILCYTGARPAEIVHAERKKPKEEKPKDGCTDEIFKLQGVKKSLELESGTDAENVDYDDQPPQDKDSLLLDRLLIQETAGRGRPKALCYEDILMMIVRHPVTGRAVPAMAVKFIHHKGADNKPRPTVFFFTPARRFIFCAVSTIIALALHDQAFDAASLTDATQVLRAEVRGPVQSTALRWKQSMLKVPVFRKLSGGALAVDEAMSYSKLRDDMGRQSLDAGFEKAWTPRFARRGAANAANGRLVGNASDAVRDQMMRHDPKFATFQGAYLNENVEFDLQNTFLEEETEEQMYKVFAHVSLTRDPRATRDMVPKEVWENLPPDPGILELEQRRQKLKGGQYRVQGGENEAEIRRLTEEIRTKRDQRDKSDIKEYREYHFYNRPTWDIERQANGEEDEVEAIDLMVTLCDKRETVRRDRIHTQPQPKPPIEEAPITKLFPLLLDPNQCPDCVGDCRLSLEERTFKYCRPTVRNDHFDDQHLVERERAVQRGDPIRCNHPQCQDDPNFGTLDAFRRHVQTSHGVSLRTSGQVMQRRSKKVKRRRIAEGTEGQA</sequence>
<feature type="region of interest" description="Disordered" evidence="1">
    <location>
        <begin position="639"/>
        <end position="658"/>
    </location>
</feature>